<feature type="transmembrane region" description="Helical" evidence="6">
    <location>
        <begin position="136"/>
        <end position="154"/>
    </location>
</feature>
<feature type="transmembrane region" description="Helical" evidence="6">
    <location>
        <begin position="161"/>
        <end position="181"/>
    </location>
</feature>
<evidence type="ECO:0000313" key="9">
    <source>
        <dbReference type="Proteomes" id="UP000190037"/>
    </source>
</evidence>
<dbReference type="EMBL" id="MWQN01000001">
    <property type="protein sequence ID" value="OPC82326.1"/>
    <property type="molecule type" value="Genomic_DNA"/>
</dbReference>
<comment type="caution">
    <text evidence="8">The sequence shown here is derived from an EMBL/GenBank/DDBJ whole genome shotgun (WGS) entry which is preliminary data.</text>
</comment>
<dbReference type="GO" id="GO:0016787">
    <property type="term" value="F:hydrolase activity"/>
    <property type="evidence" value="ECO:0007669"/>
    <property type="project" value="TreeGrafter"/>
</dbReference>
<dbReference type="OrthoDB" id="4227931at2"/>
<evidence type="ECO:0008006" key="10">
    <source>
        <dbReference type="Google" id="ProtNLM"/>
    </source>
</evidence>
<evidence type="ECO:0000256" key="3">
    <source>
        <dbReference type="ARBA" id="ARBA00022692"/>
    </source>
</evidence>
<dbReference type="STRING" id="159449.B4N89_16540"/>
<feature type="transmembrane region" description="Helical" evidence="6">
    <location>
        <begin position="81"/>
        <end position="99"/>
    </location>
</feature>
<dbReference type="AlphaFoldDB" id="A0A1T3NZQ4"/>
<dbReference type="Proteomes" id="UP000190037">
    <property type="component" value="Unassembled WGS sequence"/>
</dbReference>
<evidence type="ECO:0000256" key="2">
    <source>
        <dbReference type="ARBA" id="ARBA00007375"/>
    </source>
</evidence>
<keyword evidence="4 6" id="KW-1133">Transmembrane helix</keyword>
<feature type="signal peptide" evidence="7">
    <location>
        <begin position="1"/>
        <end position="21"/>
    </location>
</feature>
<comment type="subcellular location">
    <subcellularLocation>
        <location evidence="1">Membrane</location>
        <topology evidence="1">Multi-pass membrane protein</topology>
    </subcellularLocation>
</comment>
<gene>
    <name evidence="8" type="ORF">B4N89_16540</name>
</gene>
<evidence type="ECO:0000256" key="1">
    <source>
        <dbReference type="ARBA" id="ARBA00004141"/>
    </source>
</evidence>
<feature type="chain" id="PRO_5012752473" description="Lysoplasmalogenase" evidence="7">
    <location>
        <begin position="22"/>
        <end position="226"/>
    </location>
</feature>
<evidence type="ECO:0000256" key="6">
    <source>
        <dbReference type="SAM" id="Phobius"/>
    </source>
</evidence>
<evidence type="ECO:0000256" key="7">
    <source>
        <dbReference type="SAM" id="SignalP"/>
    </source>
</evidence>
<evidence type="ECO:0000313" key="8">
    <source>
        <dbReference type="EMBL" id="OPC82326.1"/>
    </source>
</evidence>
<organism evidence="8 9">
    <name type="scientific">Embleya scabrispora</name>
    <dbReference type="NCBI Taxonomy" id="159449"/>
    <lineage>
        <taxon>Bacteria</taxon>
        <taxon>Bacillati</taxon>
        <taxon>Actinomycetota</taxon>
        <taxon>Actinomycetes</taxon>
        <taxon>Kitasatosporales</taxon>
        <taxon>Streptomycetaceae</taxon>
        <taxon>Embleya</taxon>
    </lineage>
</organism>
<dbReference type="Pfam" id="PF07947">
    <property type="entry name" value="YhhN"/>
    <property type="match status" value="1"/>
</dbReference>
<keyword evidence="9" id="KW-1185">Reference proteome</keyword>
<keyword evidence="5 6" id="KW-0472">Membrane</keyword>
<keyword evidence="7" id="KW-0732">Signal</keyword>
<reference evidence="8 9" key="1">
    <citation type="submission" date="2017-03" db="EMBL/GenBank/DDBJ databases">
        <title>Draft genome sequence of Streptomyces scabrisporus NF3, endophyte isolated from Amphipterygium adstringens.</title>
        <authorList>
            <person name="Vazquez M."/>
            <person name="Ceapa C.D."/>
            <person name="Rodriguez Luna D."/>
            <person name="Sanchez Esquivel S."/>
        </authorList>
    </citation>
    <scope>NUCLEOTIDE SEQUENCE [LARGE SCALE GENOMIC DNA]</scope>
    <source>
        <strain evidence="8 9">NF3</strain>
    </source>
</reference>
<dbReference type="GO" id="GO:0016020">
    <property type="term" value="C:membrane"/>
    <property type="evidence" value="ECO:0007669"/>
    <property type="project" value="UniProtKB-SubCell"/>
</dbReference>
<dbReference type="PANTHER" id="PTHR31885">
    <property type="entry name" value="GH04784P"/>
    <property type="match status" value="1"/>
</dbReference>
<name>A0A1T3NZQ4_9ACTN</name>
<comment type="similarity">
    <text evidence="2">Belongs to the TMEM86 family.</text>
</comment>
<protein>
    <recommendedName>
        <fullName evidence="10">Lysoplasmalogenase</fullName>
    </recommendedName>
</protein>
<accession>A0A1T3NZQ4</accession>
<evidence type="ECO:0000256" key="4">
    <source>
        <dbReference type="ARBA" id="ARBA00022989"/>
    </source>
</evidence>
<proteinExistence type="inferred from homology"/>
<evidence type="ECO:0000256" key="5">
    <source>
        <dbReference type="ARBA" id="ARBA00023136"/>
    </source>
</evidence>
<dbReference type="RefSeq" id="WP_078976595.1">
    <property type="nucleotide sequence ID" value="NZ_MWQN01000001.1"/>
</dbReference>
<keyword evidence="3 6" id="KW-0812">Transmembrane</keyword>
<sequence length="226" mass="23104">MRARALLAAYLMLGVADSVLAAAEVDGARWVTKPLLMPVLIAFVWVAARPGAEHDLRLPIGALVGGFVGDVGLLVDREATFLVGMAGFAVGHVCYLLAFRRMGITLSPWLPAGYLLAWGVMMAAVCGGLGDLLVPVLGYSLLLTAMAVCAAGVGRRTGLGGALFLGSDAVIALGLADVGLFPGQAALVMPTYVAGQLLLALTWASRPLPGRHADAAADPRSTAASG</sequence>
<dbReference type="InterPro" id="IPR012506">
    <property type="entry name" value="TMEM86B-like"/>
</dbReference>
<feature type="transmembrane region" description="Helical" evidence="6">
    <location>
        <begin position="111"/>
        <end position="130"/>
    </location>
</feature>
<dbReference type="PANTHER" id="PTHR31885:SF6">
    <property type="entry name" value="GH04784P"/>
    <property type="match status" value="1"/>
</dbReference>